<dbReference type="EMBL" id="CP053586">
    <property type="protein sequence ID" value="WNZ23032.1"/>
    <property type="molecule type" value="Genomic_DNA"/>
</dbReference>
<gene>
    <name evidence="10" type="ORF">HJG54_09280</name>
</gene>
<proteinExistence type="predicted"/>
<dbReference type="AlphaFoldDB" id="A0AA96WAY4"/>
<keyword evidence="3" id="KW-0808">Transferase</keyword>
<organism evidence="10">
    <name type="scientific">Leptolyngbya sp. NK1-12</name>
    <dbReference type="NCBI Taxonomy" id="2547451"/>
    <lineage>
        <taxon>Bacteria</taxon>
        <taxon>Bacillati</taxon>
        <taxon>Cyanobacteriota</taxon>
        <taxon>Cyanophyceae</taxon>
        <taxon>Leptolyngbyales</taxon>
        <taxon>Leptolyngbyaceae</taxon>
        <taxon>Leptolyngbya group</taxon>
        <taxon>Leptolyngbya</taxon>
    </lineage>
</organism>
<accession>A0AA96WAY4</accession>
<name>A0AA96WAY4_9CYAN</name>
<evidence type="ECO:0000256" key="1">
    <source>
        <dbReference type="ARBA" id="ARBA00012513"/>
    </source>
</evidence>
<dbReference type="Gene3D" id="1.10.510.10">
    <property type="entry name" value="Transferase(Phosphotransferase) domain 1"/>
    <property type="match status" value="1"/>
</dbReference>
<dbReference type="EC" id="2.7.11.1" evidence="1"/>
<evidence type="ECO:0000256" key="5">
    <source>
        <dbReference type="ARBA" id="ARBA00022777"/>
    </source>
</evidence>
<dbReference type="Pfam" id="PF00069">
    <property type="entry name" value="Pkinase"/>
    <property type="match status" value="1"/>
</dbReference>
<evidence type="ECO:0000256" key="6">
    <source>
        <dbReference type="ARBA" id="ARBA00022840"/>
    </source>
</evidence>
<evidence type="ECO:0000256" key="8">
    <source>
        <dbReference type="ARBA" id="ARBA00048679"/>
    </source>
</evidence>
<dbReference type="InterPro" id="IPR011009">
    <property type="entry name" value="Kinase-like_dom_sf"/>
</dbReference>
<comment type="catalytic activity">
    <reaction evidence="8">
        <text>L-seryl-[protein] + ATP = O-phospho-L-seryl-[protein] + ADP + H(+)</text>
        <dbReference type="Rhea" id="RHEA:17989"/>
        <dbReference type="Rhea" id="RHEA-COMP:9863"/>
        <dbReference type="Rhea" id="RHEA-COMP:11604"/>
        <dbReference type="ChEBI" id="CHEBI:15378"/>
        <dbReference type="ChEBI" id="CHEBI:29999"/>
        <dbReference type="ChEBI" id="CHEBI:30616"/>
        <dbReference type="ChEBI" id="CHEBI:83421"/>
        <dbReference type="ChEBI" id="CHEBI:456216"/>
        <dbReference type="EC" id="2.7.11.1"/>
    </reaction>
</comment>
<keyword evidence="4" id="KW-0547">Nucleotide-binding</keyword>
<dbReference type="GO" id="GO:0005524">
    <property type="term" value="F:ATP binding"/>
    <property type="evidence" value="ECO:0007669"/>
    <property type="project" value="UniProtKB-KW"/>
</dbReference>
<keyword evidence="6" id="KW-0067">ATP-binding</keyword>
<dbReference type="InterPro" id="IPR011990">
    <property type="entry name" value="TPR-like_helical_dom_sf"/>
</dbReference>
<evidence type="ECO:0000256" key="4">
    <source>
        <dbReference type="ARBA" id="ARBA00022741"/>
    </source>
</evidence>
<protein>
    <recommendedName>
        <fullName evidence="1">non-specific serine/threonine protein kinase</fullName>
        <ecNumber evidence="1">2.7.11.1</ecNumber>
    </recommendedName>
</protein>
<dbReference type="SMART" id="SM00220">
    <property type="entry name" value="S_TKc"/>
    <property type="match status" value="1"/>
</dbReference>
<feature type="domain" description="Protein kinase" evidence="9">
    <location>
        <begin position="380"/>
        <end position="648"/>
    </location>
</feature>
<evidence type="ECO:0000256" key="3">
    <source>
        <dbReference type="ARBA" id="ARBA00022679"/>
    </source>
</evidence>
<dbReference type="InterPro" id="IPR000719">
    <property type="entry name" value="Prot_kinase_dom"/>
</dbReference>
<reference evidence="10" key="1">
    <citation type="submission" date="2020-05" db="EMBL/GenBank/DDBJ databases">
        <authorList>
            <person name="Zhu T."/>
            <person name="Keshari N."/>
            <person name="Lu X."/>
        </authorList>
    </citation>
    <scope>NUCLEOTIDE SEQUENCE</scope>
    <source>
        <strain evidence="10">NK1-12</strain>
    </source>
</reference>
<keyword evidence="5 10" id="KW-0418">Kinase</keyword>
<evidence type="ECO:0000313" key="10">
    <source>
        <dbReference type="EMBL" id="WNZ23032.1"/>
    </source>
</evidence>
<keyword evidence="2" id="KW-0723">Serine/threonine-protein kinase</keyword>
<dbReference type="Pfam" id="PF14516">
    <property type="entry name" value="AAA_35"/>
    <property type="match status" value="1"/>
</dbReference>
<sequence length="972" mass="109104">MVNQASYRYEVGGSLSSDAPTYVTRQADHDLYDALRLGEFCYVLNSRQMGKSSLRVRTMQKLREAGVACAAVDLTGIGGQANTEEQWYCGIVNELIKGLQLPESFDWRSWWRDQAPLAHVQRWGLFLEEVLLASIDENIVIFIDEIDSVLSLQFPFDDFFACIRFCYNKRADEPDYERLTFCLLGVATPSDLIQDKRRTPFNIGQAIELTGFQLQEAQPLIRGLAAQSSNPEVVLKAVLNWTGGQPFLTQKVCQLMLDSEALIPAGQEAEWVAWLVQTKVIENWESQDEPEHLRTIRNRILRNDRSAVHLLTLYQQILEAGEIPADNSREQAELRLSGAVVKQQNVLKIYNSIYQSVFDQQWVAGELKKLQQRRVIRQRYEIIESLGSSDWLQTYLVKDLQHPGKIQCILKQITPPDDDVTLTRMSDLFTQVYLDLQQLNNHPQRQIANLIACFEEKQQYYVVQEYVEGYNLDHDIKAGKQWDEAEVTNLLISILEVVEFVHAQNLFHLNLKPANIRRREQDGRLVLIDFGILKGIGALADNSRQMLQPQSVGTLGYIPSHDAESWTEVGLDIYAVGMIGIQALTGIEPKDLAVDKLTNEVIWRFHTPDQPMAQASPQLAAILDRMIRHSANQRYLTASEPLQELRALKLEPDAKPGWTNNRRLLIGCALGLLLTNGLGFWAYRHQLAHQQGNQTTQKIAQLTRDCKQSLRSESAGNNPVNAEITRIAGNVAAACKQLVQVKPDQPDVLENKGEALLLLSQSSRLMNQTADTQKYLTEAAQVFNAATQINPTAPRPVFYLGLTKQLVGRGGYEPYYAKASQLYLQLPTNQIERKDYPILAKLANFAVNQAATSTAKAAYISRADHLYDDAIPVAPDAHRVNLLYNRGVLNAKANNLSAATIILGKAFELEPNHPYAKKYIAACIGTNRGNNPTVCDQPNAGLPSTLPTYACAEYPTLALTKLGAARPDDLCQ</sequence>
<evidence type="ECO:0000256" key="7">
    <source>
        <dbReference type="ARBA" id="ARBA00047899"/>
    </source>
</evidence>
<dbReference type="SUPFAM" id="SSF52540">
    <property type="entry name" value="P-loop containing nucleoside triphosphate hydrolases"/>
    <property type="match status" value="1"/>
</dbReference>
<evidence type="ECO:0000259" key="9">
    <source>
        <dbReference type="PROSITE" id="PS50011"/>
    </source>
</evidence>
<dbReference type="SUPFAM" id="SSF48452">
    <property type="entry name" value="TPR-like"/>
    <property type="match status" value="1"/>
</dbReference>
<dbReference type="SUPFAM" id="SSF56112">
    <property type="entry name" value="Protein kinase-like (PK-like)"/>
    <property type="match status" value="1"/>
</dbReference>
<dbReference type="Gene3D" id="3.40.50.300">
    <property type="entry name" value="P-loop containing nucleotide triphosphate hydrolases"/>
    <property type="match status" value="1"/>
</dbReference>
<dbReference type="Gene3D" id="1.25.40.10">
    <property type="entry name" value="Tetratricopeptide repeat domain"/>
    <property type="match status" value="1"/>
</dbReference>
<dbReference type="PANTHER" id="PTHR24363">
    <property type="entry name" value="SERINE/THREONINE PROTEIN KINASE"/>
    <property type="match status" value="1"/>
</dbReference>
<comment type="catalytic activity">
    <reaction evidence="7">
        <text>L-threonyl-[protein] + ATP = O-phospho-L-threonyl-[protein] + ADP + H(+)</text>
        <dbReference type="Rhea" id="RHEA:46608"/>
        <dbReference type="Rhea" id="RHEA-COMP:11060"/>
        <dbReference type="Rhea" id="RHEA-COMP:11605"/>
        <dbReference type="ChEBI" id="CHEBI:15378"/>
        <dbReference type="ChEBI" id="CHEBI:30013"/>
        <dbReference type="ChEBI" id="CHEBI:30616"/>
        <dbReference type="ChEBI" id="CHEBI:61977"/>
        <dbReference type="ChEBI" id="CHEBI:456216"/>
        <dbReference type="EC" id="2.7.11.1"/>
    </reaction>
</comment>
<evidence type="ECO:0000256" key="2">
    <source>
        <dbReference type="ARBA" id="ARBA00022527"/>
    </source>
</evidence>
<dbReference type="RefSeq" id="WP_316434601.1">
    <property type="nucleotide sequence ID" value="NZ_CP053586.1"/>
</dbReference>
<dbReference type="InterPro" id="IPR027417">
    <property type="entry name" value="P-loop_NTPase"/>
</dbReference>
<dbReference type="PROSITE" id="PS50011">
    <property type="entry name" value="PROTEIN_KINASE_DOM"/>
    <property type="match status" value="1"/>
</dbReference>
<dbReference type="GO" id="GO:0004674">
    <property type="term" value="F:protein serine/threonine kinase activity"/>
    <property type="evidence" value="ECO:0007669"/>
    <property type="project" value="UniProtKB-KW"/>
</dbReference>
<dbReference type="PANTHER" id="PTHR24363:SF0">
    <property type="entry name" value="SERINE_THREONINE KINASE LIKE DOMAIN CONTAINING 1"/>
    <property type="match status" value="1"/>
</dbReference>